<comment type="similarity">
    <text evidence="1">Belongs to the short-chain dehydrogenases/reductases (SDR) family.</text>
</comment>
<dbReference type="SUPFAM" id="SSF51735">
    <property type="entry name" value="NAD(P)-binding Rossmann-fold domains"/>
    <property type="match status" value="1"/>
</dbReference>
<dbReference type="Proteomes" id="UP000035057">
    <property type="component" value="Unassembled WGS sequence"/>
</dbReference>
<dbReference type="OrthoDB" id="4690547at2"/>
<dbReference type="PATRIC" id="fig|1137280.3.peg.3049"/>
<dbReference type="PANTHER" id="PTHR44196:SF1">
    <property type="entry name" value="DEHYDROGENASE_REDUCTASE SDR FAMILY MEMBER 7B"/>
    <property type="match status" value="1"/>
</dbReference>
<dbReference type="PROSITE" id="PS00061">
    <property type="entry name" value="ADH_SHORT"/>
    <property type="match status" value="1"/>
</dbReference>
<comment type="caution">
    <text evidence="4">The sequence shown here is derived from an EMBL/GenBank/DDBJ whole genome shotgun (WGS) entry which is preliminary data.</text>
</comment>
<evidence type="ECO:0000259" key="3">
    <source>
        <dbReference type="SMART" id="SM00822"/>
    </source>
</evidence>
<gene>
    <name evidence="4" type="ORF">D777_03233</name>
</gene>
<feature type="domain" description="Ketoreductase" evidence="3">
    <location>
        <begin position="6"/>
        <end position="190"/>
    </location>
</feature>
<dbReference type="GO" id="GO:0016020">
    <property type="term" value="C:membrane"/>
    <property type="evidence" value="ECO:0007669"/>
    <property type="project" value="TreeGrafter"/>
</dbReference>
<dbReference type="PRINTS" id="PR00081">
    <property type="entry name" value="GDHRDH"/>
</dbReference>
<dbReference type="NCBIfam" id="NF006565">
    <property type="entry name" value="PRK09072.1"/>
    <property type="match status" value="1"/>
</dbReference>
<dbReference type="InterPro" id="IPR020904">
    <property type="entry name" value="Sc_DH/Rdtase_CS"/>
</dbReference>
<accession>A0A072MYK6</accession>
<dbReference type="AlphaFoldDB" id="A0A072MYK6"/>
<proteinExistence type="inferred from homology"/>
<evidence type="ECO:0000256" key="1">
    <source>
        <dbReference type="ARBA" id="ARBA00006484"/>
    </source>
</evidence>
<evidence type="ECO:0000313" key="4">
    <source>
        <dbReference type="EMBL" id="KEF30057.1"/>
    </source>
</evidence>
<evidence type="ECO:0000313" key="5">
    <source>
        <dbReference type="Proteomes" id="UP000035057"/>
    </source>
</evidence>
<dbReference type="InterPro" id="IPR036291">
    <property type="entry name" value="NAD(P)-bd_dom_sf"/>
</dbReference>
<reference evidence="4 5" key="1">
    <citation type="submission" date="2012-12" db="EMBL/GenBank/DDBJ databases">
        <title>Genome assembly of Marinobacter sp. AK21.</title>
        <authorList>
            <person name="Khatri I."/>
            <person name="Kumar R."/>
            <person name="Vaidya B."/>
            <person name="Subramanian S."/>
            <person name="Pinnaka A."/>
        </authorList>
    </citation>
    <scope>NUCLEOTIDE SEQUENCE [LARGE SCALE GENOMIC DNA]</scope>
    <source>
        <strain evidence="4 5">AK21</strain>
    </source>
</reference>
<dbReference type="STRING" id="1137280.D777_03233"/>
<dbReference type="InterPro" id="IPR057326">
    <property type="entry name" value="KR_dom"/>
</dbReference>
<sequence>MRLHDREFLLLGGTGGIGQALIEPLVQAGARVIVASRHPDRIQHGAGVSAVRLDLAAEDLDLQLQMLSEAYPDIDGVIHCAGQNHFAGIDHLSVAAIDSQLLVNLRSAMLVARHFAPRFERKGLGALVFVGSTFGSIGFPGYTAYCASKFGLRGFSEALRRELADTPVQVVYVAPRATATAMNPEAVNELNQALGNRMDAPSAVASQILYAMENDARRRFLGWPEKLFVVLNGIVPRLVDKAMLKQLPVVRRFLNREVMS</sequence>
<name>A0A072MYK6_9GAMM</name>
<dbReference type="Gene3D" id="3.40.50.720">
    <property type="entry name" value="NAD(P)-binding Rossmann-like Domain"/>
    <property type="match status" value="1"/>
</dbReference>
<evidence type="ECO:0000256" key="2">
    <source>
        <dbReference type="ARBA" id="ARBA00023002"/>
    </source>
</evidence>
<organism evidence="4 5">
    <name type="scientific">Marinobacter nitratireducens</name>
    <dbReference type="NCBI Taxonomy" id="1137280"/>
    <lineage>
        <taxon>Bacteria</taxon>
        <taxon>Pseudomonadati</taxon>
        <taxon>Pseudomonadota</taxon>
        <taxon>Gammaproteobacteria</taxon>
        <taxon>Pseudomonadales</taxon>
        <taxon>Marinobacteraceae</taxon>
        <taxon>Marinobacter</taxon>
    </lineage>
</organism>
<dbReference type="EMBL" id="ANIE01000009">
    <property type="protein sequence ID" value="KEF30057.1"/>
    <property type="molecule type" value="Genomic_DNA"/>
</dbReference>
<dbReference type="SMART" id="SM00822">
    <property type="entry name" value="PKS_KR"/>
    <property type="match status" value="1"/>
</dbReference>
<dbReference type="PANTHER" id="PTHR44196">
    <property type="entry name" value="DEHYDROGENASE/REDUCTASE SDR FAMILY MEMBER 7B"/>
    <property type="match status" value="1"/>
</dbReference>
<dbReference type="Pfam" id="PF00106">
    <property type="entry name" value="adh_short"/>
    <property type="match status" value="1"/>
</dbReference>
<dbReference type="CDD" id="cd05233">
    <property type="entry name" value="SDR_c"/>
    <property type="match status" value="1"/>
</dbReference>
<keyword evidence="5" id="KW-1185">Reference proteome</keyword>
<dbReference type="InterPro" id="IPR002347">
    <property type="entry name" value="SDR_fam"/>
</dbReference>
<dbReference type="RefSeq" id="WP_036133930.1">
    <property type="nucleotide sequence ID" value="NZ_ANIE01000009.1"/>
</dbReference>
<dbReference type="GO" id="GO:0016491">
    <property type="term" value="F:oxidoreductase activity"/>
    <property type="evidence" value="ECO:0007669"/>
    <property type="project" value="UniProtKB-KW"/>
</dbReference>
<keyword evidence="2" id="KW-0560">Oxidoreductase</keyword>
<protein>
    <submittedName>
        <fullName evidence="4">Oxidoreductase, short-chain dehydrogenase/reductase family</fullName>
    </submittedName>
</protein>